<dbReference type="SUPFAM" id="SSF51735">
    <property type="entry name" value="NAD(P)-binding Rossmann-fold domains"/>
    <property type="match status" value="2"/>
</dbReference>
<dbReference type="PROSITE" id="PS00012">
    <property type="entry name" value="PHOSPHOPANTETHEINE"/>
    <property type="match status" value="1"/>
</dbReference>
<evidence type="ECO:0000313" key="8">
    <source>
        <dbReference type="Proteomes" id="UP001363151"/>
    </source>
</evidence>
<dbReference type="InterPro" id="IPR006162">
    <property type="entry name" value="Ppantetheine_attach_site"/>
</dbReference>
<dbReference type="InterPro" id="IPR014031">
    <property type="entry name" value="Ketoacyl_synth_C"/>
</dbReference>
<dbReference type="InterPro" id="IPR036188">
    <property type="entry name" value="FAD/NAD-bd_sf"/>
</dbReference>
<dbReference type="PANTHER" id="PTHR43775">
    <property type="entry name" value="FATTY ACID SYNTHASE"/>
    <property type="match status" value="1"/>
</dbReference>
<keyword evidence="3" id="KW-0808">Transferase</keyword>
<feature type="region of interest" description="Disordered" evidence="4">
    <location>
        <begin position="2445"/>
        <end position="2470"/>
    </location>
</feature>
<protein>
    <submittedName>
        <fullName evidence="7">Phosphopantetheine binding protein</fullName>
    </submittedName>
</protein>
<dbReference type="InterPro" id="IPR009081">
    <property type="entry name" value="PP-bd_ACP"/>
</dbReference>
<name>A0ABR1G8Y5_AURAN</name>
<dbReference type="InterPro" id="IPR020806">
    <property type="entry name" value="PKS_PP-bd"/>
</dbReference>
<feature type="domain" description="Ketosynthase family 3 (KS3)" evidence="6">
    <location>
        <begin position="2997"/>
        <end position="3436"/>
    </location>
</feature>
<keyword evidence="1" id="KW-0596">Phosphopantetheine</keyword>
<keyword evidence="8" id="KW-1185">Reference proteome</keyword>
<evidence type="ECO:0000256" key="4">
    <source>
        <dbReference type="SAM" id="MobiDB-lite"/>
    </source>
</evidence>
<dbReference type="InterPro" id="IPR016039">
    <property type="entry name" value="Thiolase-like"/>
</dbReference>
<dbReference type="InterPro" id="IPR020841">
    <property type="entry name" value="PKS_Beta-ketoAc_synthase_dom"/>
</dbReference>
<comment type="caution">
    <text evidence="7">The sequence shown here is derived from an EMBL/GenBank/DDBJ whole genome shotgun (WGS) entry which is preliminary data.</text>
</comment>
<dbReference type="PROSITE" id="PS50075">
    <property type="entry name" value="CARRIER"/>
    <property type="match status" value="3"/>
</dbReference>
<dbReference type="InterPro" id="IPR014030">
    <property type="entry name" value="Ketoacyl_synth_N"/>
</dbReference>
<dbReference type="EMBL" id="JBBJCI010000040">
    <property type="protein sequence ID" value="KAK7249777.1"/>
    <property type="molecule type" value="Genomic_DNA"/>
</dbReference>
<dbReference type="SUPFAM" id="SSF51905">
    <property type="entry name" value="FAD/NAD(P)-binding domain"/>
    <property type="match status" value="1"/>
</dbReference>
<dbReference type="CDD" id="cd05233">
    <property type="entry name" value="SDR_c"/>
    <property type="match status" value="1"/>
</dbReference>
<feature type="domain" description="Carrier" evidence="5">
    <location>
        <begin position="2889"/>
        <end position="2966"/>
    </location>
</feature>
<feature type="compositionally biased region" description="Basic and acidic residues" evidence="4">
    <location>
        <begin position="2855"/>
        <end position="2867"/>
    </location>
</feature>
<feature type="domain" description="Carrier" evidence="5">
    <location>
        <begin position="3478"/>
        <end position="3552"/>
    </location>
</feature>
<sequence>MGFYLELWKKAYPTVGMSTLWPKYVVKSAATDVKQGSNKHLQADELQMVEPIFMGEAAALALARPMKGGRADFHLDADIHETMGVPEAREDFLGALEYLGDGLEVVLFACGVSDLGGASGMPKASAAADLEPCYERLNKLPFFACKALKQRLYTDKGDAAIVPQLAYASAPPDVHPLGGCHVTLNEVLLDRALIALAIASEFERDGVCSSMRLCWTTSFSAPASAKDMDALHATCVAAAAAFHVDAPPTATCAVVGVGKPYACALAPDKMSRVFNDLVSYSAFPVPGDRRFWFPPIRKKRPAPALIAAAPAAAPLPPKEAYFAILAGASRGIGRAIAIALARRGVHCCIFGQSTVKEVADACAEQGPAGLRCAGFKVDLRDKKKVSEAIQKVLTFFGTDRLDILVQSASVHRGGDISMIEERGYDFVQKTNLMGTSNIVHMCMPFLQKSEKPQMLFVAPAAVSAHSWLMFARGSTVYCSAKLMMGFYLELWKKAYPTVGMSTLWPKYVVKSAATDVKQGSNKHLQADELQMVEPIFMGEAAALALARPMKGGRADFHLDADIHETMGVPEAREDFLVVPGRPWDELEVCFQVEVTDPKDVVKAYDVSVPALEKAPKTLIVGAFRIPEDLWGLDAASIAVVNCAEGDAAIEGYEQTSSHGCAVFTAPTAGGCAEAVQGALEYLGDGLEVVLFACDVSDLGGASGMPKASAAADLEPCYERLNKLPFFACKALKQRLYTDKGDAAIVPQLVYASAPPDVHPLGGCHVTLNEVLLDRALIALAIASEFERDGVCSSMRLCWTTSFRAPASAKDMDALHATCVAAAAAFHADAPPTATCAVVGVGKPYACALAPDKMSRVFKDLVSYSAFPTPGDRALWFPRQRKAPPPAAAPGGFTKATPAVLGLRALLPGVPRFEENGTALRQLLMAGHQIPATVPAARWETPVPRAEHSAIYGSFLDDASADYEATGMVAVEARYADPQQLLVLESSCGSLKDALGEPGAAFEKEAFAGRHVAVYMGCGGVCYGGGALASASSIVGDPKLNLYTGTSWSLSVVSGRVSFVLGLTGPCLALDTACCSALVAAHVATGALSLKECDQALAATVGLLTEPASTAFSIAGMISPRGRCHTLDAQGDGYVRGEGCVTLVLDPEAENGAQLAGSATMQDGLSASLTAPNGSAQRRLLKAVPSESDYDGAVESLEMHGTGTALGDPIEVGAAANTLCGKAKNPARATSLKAIMGHLESGASGAGVVSLAATSLVRKPMPPNPLLKRLNGHLGSFLKQHPFAPPVEPTLATEDDVLGARLSSFGFSGTIAHARFSPAMDDADDRLYGAAPAQPRVAAFRSRAPCFPQLDAVRRGQCHRRSTRTYGAEAPRPRAEHEKFSVAKIVNEVMGGVVPADKPLMDHGLDSFVVGELMDRFAKALGNTELPPTLLFDYPTVNALQKFLGEGAVVKDRTIVAKVDKGGRGKYALLIGADMRTPVIGDGFSGLRHLAACHGNGGNAVQFLPLHRRDEAWSVVKDYPVGATYGGFLSVDDVEYFAMDDFALTKAESKGMDPQQRLALEVGARALRDEGGYSLEAMVDADIGSYVGVQTSDFYDLARRPDSGVGPTYLATGANHAVASGRLPYVLGLRGASASVTTACSTALVCCHLARGGLDLSSTSEAALVVAVNLNLLAAMTVGVAKAGMLSTKGQCHTLDELADGYVRSEGCAGLLLIDEKKASPVDARLAASAVRSDGVSASLTAPSGLAQQELLREALSDARSKNPGHVELHGTGTALGDPIEIGALAALKSAEHPTTTAVKANVGHSETCSGGFGLTVLKVCALSKAILAPQAKLHLLNSRLGHFATKFFGATDATPEPSFEASLVKQGGVSSFGFSGSIAHTRLSGAEDLSDEDVRALVPVAETLPPYPTKYRFELVCSTKPKPCGQVHVPKDAAAEPEPEKPIKTYEVVWGRESLATPPEDTRDAWDYGNDKVLIVGGGLDGVLSGGALTRRHIDFELFELEGFLGGVWVTMANLTSKVQTGKLTYTLDLEDQSPHVADESNFQPADEVVKSITGFALRMGIDKKTSIFREVTSVTYEPWPSKDCGVDWTDWSKAAREAAPGRGLQKSSVFQGVIFACGSLRSPTLAPMAPAHYGGYDSYGVCGDMRPCEMAGRDLVIAGHGAYGVENVRTGLEHGAKAITLVCRHRHSVLPRCAVWLLDAGRAFDAWDEISKMLAVAKMAPAYTTDRRKRPAVSDQYYAATRFGRACIVHGKIHGYDADASNPCLLVETPQASGLTKVRADVALLCYGFSKETSIVNRTMGVFEEGDLTGIWVKGQRRACILRADLDVRKEATPLSASNIPFASFLANTFCHFLTRPKSEFDGVLKKLPKAGNSQDTTSFDFFASTFLALVGDKAVQPQLTKIIRRVQHVSVNDVCAWTDFVEDCAGDWRKYVGAVGVPGREEPYGDWLGRSPSPHPDGLGQRKEASRALTADGPLASPAAHHVSVLVFDDAAAKVGADAWTAVSTPGRTPGVLVLAFPRDVLDLAVGTLYAAEAKVPHTVVLLKDRSLNAFHAQLRVARVEEPRLKLSSAVLRCGSGAAQLEELCEAPAAKDCVLTSNSGVLVPSLVETASSTADERSELRGAWAVTGGTGALGLVSAALLMDLQGDVVIATRSPRIKVFDKDALVTRVGRLRKRAHLVAGVDTSGSLAGLNEAVSAVFSSSALTFGGVVHAAGVLHDTLLSKVERWMVDKVTGPKASNLGFLRGLVDDVVHFTSATVILGGPGQTAYAHSSGALDDDALGSRGGGRRSSALQWLAIEGVGMHQEAVGTAPQWTPLERMERILRSAVGGDLCPSLSVLPEAFLSFVPKQLHLKDDPSKKPAPEKKKKEKKEKKVKEKKVKKEKAPKADVGPVVEAALKQTIENIMEKYDPANDEVPFMEMGVDSMGLTDFVNQLNSALGIELPEVALFEYPTVSDLRKALVAMVLELQGGGDDSDSDDDSDDEPASGLALAAPERSPLLLSSITGKLSVGDVGANALGFYATLRGGCSGMGRLPLDRVHSSLTSTGLEGLDLPHTATYGGFIQTKHWIDFDGDFFGVAVAEAKVMDPQQRQLMEVGFEALDAAGITKQAIRAHDDAWTVGNFVALQTNDFARAIVRSPRLMQSTYAVSGANPAIAAGRLPYALGLRGAAFTVDTACSTALVCLHEARLADATTDRHEPALVSAVNAMIDASVTEVVERAGMLSPRGRCHTFDGRADGYARGEGVVAVLIRRQEALEGVTDVALHGGVLLPATSLRSDGRTASITAPSAVAQRELLALALDQAPKLTLTNVETHGTGTALGDPIEMAALASHAEKPAKLAGPIVLSGVKAYLGHLEPAAGFAGVAALLGAAKTRALPPNPLLRTLNGQLVNATKKALSIPAAEATATPCFDAGDAVVGVGSFGFSGIVAHARFARGGAAAPEAANDVTYFDVEKRTLYRGRVSYPWLEVVEPLFDAAGVKAEVRRIVGELSGADLADGVGDASFDDAGVDSIAATELSRALKRAFKVAISPTFLFDYPTVDLAADAIFDLDCSYAPAEGAAELLLGRNRTFPEGWAAMTADQRVDAFLALLPSLGIHFLGYDAAKSEAENKATVAHHLTAGADAFINTLRTSTTSVYDKATSKLDADLVLFRASERRAVKMLKDGDADAAPHLYAWASAGVPNVTVVDCPSNHMHMLLDKPKIDAIRATVLDFVDMSNRK</sequence>
<keyword evidence="2" id="KW-0597">Phosphoprotein</keyword>
<dbReference type="Gene3D" id="3.50.50.60">
    <property type="entry name" value="FAD/NAD(P)-binding domain"/>
    <property type="match status" value="1"/>
</dbReference>
<feature type="domain" description="Ketosynthase family 3 (KS3)" evidence="6">
    <location>
        <begin position="1464"/>
        <end position="1885"/>
    </location>
</feature>
<dbReference type="InterPro" id="IPR036736">
    <property type="entry name" value="ACP-like_sf"/>
</dbReference>
<dbReference type="SUPFAM" id="SSF47336">
    <property type="entry name" value="ACP-like"/>
    <property type="match status" value="3"/>
</dbReference>
<dbReference type="PANTHER" id="PTHR43775:SF37">
    <property type="entry name" value="SI:DKEY-61P9.11"/>
    <property type="match status" value="1"/>
</dbReference>
<gene>
    <name evidence="7" type="ORF">SO694_00004760</name>
</gene>
<organism evidence="7 8">
    <name type="scientific">Aureococcus anophagefferens</name>
    <name type="common">Harmful bloom alga</name>
    <dbReference type="NCBI Taxonomy" id="44056"/>
    <lineage>
        <taxon>Eukaryota</taxon>
        <taxon>Sar</taxon>
        <taxon>Stramenopiles</taxon>
        <taxon>Ochrophyta</taxon>
        <taxon>Pelagophyceae</taxon>
        <taxon>Pelagomonadales</taxon>
        <taxon>Pelagomonadaceae</taxon>
        <taxon>Aureococcus</taxon>
    </lineage>
</organism>
<reference evidence="7 8" key="1">
    <citation type="submission" date="2024-03" db="EMBL/GenBank/DDBJ databases">
        <title>Aureococcus anophagefferens CCMP1851 and Kratosvirus quantuckense: Draft genome of a second virus-susceptible host strain in the model system.</title>
        <authorList>
            <person name="Chase E."/>
            <person name="Truchon A.R."/>
            <person name="Schepens W."/>
            <person name="Wilhelm S.W."/>
        </authorList>
    </citation>
    <scope>NUCLEOTIDE SEQUENCE [LARGE SCALE GENOMIC DNA]</scope>
    <source>
        <strain evidence="7 8">CCMP1851</strain>
    </source>
</reference>
<dbReference type="Gene3D" id="3.40.47.10">
    <property type="match status" value="3"/>
</dbReference>
<dbReference type="Pfam" id="PF00550">
    <property type="entry name" value="PP-binding"/>
    <property type="match status" value="3"/>
</dbReference>
<feature type="domain" description="Ketosynthase family 3 (KS3)" evidence="6">
    <location>
        <begin position="894"/>
        <end position="1317"/>
    </location>
</feature>
<evidence type="ECO:0000259" key="5">
    <source>
        <dbReference type="PROSITE" id="PS50075"/>
    </source>
</evidence>
<dbReference type="PROSITE" id="PS52004">
    <property type="entry name" value="KS3_2"/>
    <property type="match status" value="3"/>
</dbReference>
<dbReference type="Pfam" id="PF00106">
    <property type="entry name" value="adh_short"/>
    <property type="match status" value="1"/>
</dbReference>
<evidence type="ECO:0000259" key="6">
    <source>
        <dbReference type="PROSITE" id="PS52004"/>
    </source>
</evidence>
<accession>A0ABR1G8Y5</accession>
<dbReference type="Pfam" id="PF02801">
    <property type="entry name" value="Ketoacyl-synt_C"/>
    <property type="match status" value="3"/>
</dbReference>
<evidence type="ECO:0000256" key="3">
    <source>
        <dbReference type="ARBA" id="ARBA00022679"/>
    </source>
</evidence>
<dbReference type="SMART" id="SM00822">
    <property type="entry name" value="PKS_KR"/>
    <property type="match status" value="1"/>
</dbReference>
<feature type="compositionally biased region" description="Basic residues" evidence="4">
    <location>
        <begin position="2868"/>
        <end position="2885"/>
    </location>
</feature>
<dbReference type="SMART" id="SM00823">
    <property type="entry name" value="PKS_PP"/>
    <property type="match status" value="3"/>
</dbReference>
<dbReference type="Proteomes" id="UP001363151">
    <property type="component" value="Unassembled WGS sequence"/>
</dbReference>
<dbReference type="InterPro" id="IPR050091">
    <property type="entry name" value="PKS_NRPS_Biosynth_Enz"/>
</dbReference>
<dbReference type="SMART" id="SM00825">
    <property type="entry name" value="PKS_KS"/>
    <property type="match status" value="3"/>
</dbReference>
<dbReference type="Pfam" id="PF08659">
    <property type="entry name" value="KR"/>
    <property type="match status" value="1"/>
</dbReference>
<dbReference type="Gene3D" id="1.10.1200.10">
    <property type="entry name" value="ACP-like"/>
    <property type="match status" value="3"/>
</dbReference>
<dbReference type="SMART" id="SM01294">
    <property type="entry name" value="PKS_PP_betabranch"/>
    <property type="match status" value="1"/>
</dbReference>
<proteinExistence type="predicted"/>
<evidence type="ECO:0000313" key="7">
    <source>
        <dbReference type="EMBL" id="KAK7249777.1"/>
    </source>
</evidence>
<dbReference type="SUPFAM" id="SSF53901">
    <property type="entry name" value="Thiolase-like"/>
    <property type="match status" value="4"/>
</dbReference>
<dbReference type="InterPro" id="IPR002347">
    <property type="entry name" value="SDR_fam"/>
</dbReference>
<feature type="region of interest" description="Disordered" evidence="4">
    <location>
        <begin position="2855"/>
        <end position="2887"/>
    </location>
</feature>
<dbReference type="CDD" id="cd00833">
    <property type="entry name" value="PKS"/>
    <property type="match status" value="3"/>
</dbReference>
<evidence type="ECO:0000256" key="2">
    <source>
        <dbReference type="ARBA" id="ARBA00022553"/>
    </source>
</evidence>
<dbReference type="InterPro" id="IPR036291">
    <property type="entry name" value="NAD(P)-bd_dom_sf"/>
</dbReference>
<feature type="domain" description="Carrier" evidence="5">
    <location>
        <begin position="1371"/>
        <end position="1447"/>
    </location>
</feature>
<evidence type="ECO:0000256" key="1">
    <source>
        <dbReference type="ARBA" id="ARBA00022450"/>
    </source>
</evidence>
<dbReference type="InterPro" id="IPR057326">
    <property type="entry name" value="KR_dom"/>
</dbReference>
<dbReference type="Gene3D" id="3.40.50.720">
    <property type="entry name" value="NAD(P)-binding Rossmann-like Domain"/>
    <property type="match status" value="2"/>
</dbReference>
<dbReference type="InterPro" id="IPR013968">
    <property type="entry name" value="PKS_KR"/>
</dbReference>
<dbReference type="Pfam" id="PF00109">
    <property type="entry name" value="ketoacyl-synt"/>
    <property type="match status" value="3"/>
</dbReference>